<name>A0AAE2ZME2_9HYPH</name>
<keyword evidence="4" id="KW-0456">Lyase</keyword>
<reference evidence="7" key="1">
    <citation type="submission" date="2021-08" db="EMBL/GenBank/DDBJ databases">
        <title>Hoeflea bacterium WL0058 sp. nov., isolated from the sediment.</title>
        <authorList>
            <person name="Wang L."/>
            <person name="Zhang D."/>
        </authorList>
    </citation>
    <scope>NUCLEOTIDE SEQUENCE</scope>
    <source>
        <strain evidence="7">WL0058</strain>
    </source>
</reference>
<dbReference type="InterPro" id="IPR011057">
    <property type="entry name" value="Mss4-like_sf"/>
</dbReference>
<evidence type="ECO:0000256" key="2">
    <source>
        <dbReference type="ARBA" id="ARBA00022723"/>
    </source>
</evidence>
<feature type="domain" description="CENP-V/GFA" evidence="6">
    <location>
        <begin position="9"/>
        <end position="119"/>
    </location>
</feature>
<protein>
    <submittedName>
        <fullName evidence="7">GFA family protein</fullName>
    </submittedName>
</protein>
<keyword evidence="2" id="KW-0479">Metal-binding</keyword>
<dbReference type="Pfam" id="PF04828">
    <property type="entry name" value="GFA"/>
    <property type="match status" value="1"/>
</dbReference>
<accession>A0AAE2ZME2</accession>
<evidence type="ECO:0000256" key="1">
    <source>
        <dbReference type="ARBA" id="ARBA00005495"/>
    </source>
</evidence>
<dbReference type="SUPFAM" id="SSF51316">
    <property type="entry name" value="Mss4-like"/>
    <property type="match status" value="1"/>
</dbReference>
<comment type="similarity">
    <text evidence="1">Belongs to the Gfa family.</text>
</comment>
<dbReference type="PROSITE" id="PS51891">
    <property type="entry name" value="CENP_V_GFA"/>
    <property type="match status" value="1"/>
</dbReference>
<evidence type="ECO:0000313" key="8">
    <source>
        <dbReference type="Proteomes" id="UP001196509"/>
    </source>
</evidence>
<dbReference type="Gene3D" id="3.90.1590.10">
    <property type="entry name" value="glutathione-dependent formaldehyde- activating enzyme (gfa)"/>
    <property type="match status" value="1"/>
</dbReference>
<evidence type="ECO:0000259" key="6">
    <source>
        <dbReference type="PROSITE" id="PS51891"/>
    </source>
</evidence>
<comment type="caution">
    <text evidence="7">The sequence shown here is derived from an EMBL/GenBank/DDBJ whole genome shotgun (WGS) entry which is preliminary data.</text>
</comment>
<evidence type="ECO:0000313" key="7">
    <source>
        <dbReference type="EMBL" id="MBW8639589.1"/>
    </source>
</evidence>
<dbReference type="AlphaFoldDB" id="A0AAE2ZME2"/>
<organism evidence="7 8">
    <name type="scientific">Flavimaribacter sediminis</name>
    <dbReference type="NCBI Taxonomy" id="2865987"/>
    <lineage>
        <taxon>Bacteria</taxon>
        <taxon>Pseudomonadati</taxon>
        <taxon>Pseudomonadota</taxon>
        <taxon>Alphaproteobacteria</taxon>
        <taxon>Hyphomicrobiales</taxon>
        <taxon>Rhizobiaceae</taxon>
        <taxon>Flavimaribacter</taxon>
    </lineage>
</organism>
<evidence type="ECO:0000256" key="5">
    <source>
        <dbReference type="SAM" id="MobiDB-lite"/>
    </source>
</evidence>
<dbReference type="GO" id="GO:0046872">
    <property type="term" value="F:metal ion binding"/>
    <property type="evidence" value="ECO:0007669"/>
    <property type="project" value="UniProtKB-KW"/>
</dbReference>
<proteinExistence type="inferred from homology"/>
<dbReference type="GO" id="GO:0016846">
    <property type="term" value="F:carbon-sulfur lyase activity"/>
    <property type="evidence" value="ECO:0007669"/>
    <property type="project" value="InterPro"/>
</dbReference>
<dbReference type="PANTHER" id="PTHR33337:SF40">
    <property type="entry name" value="CENP-V_GFA DOMAIN-CONTAINING PROTEIN-RELATED"/>
    <property type="match status" value="1"/>
</dbReference>
<keyword evidence="3" id="KW-0862">Zinc</keyword>
<keyword evidence="8" id="KW-1185">Reference proteome</keyword>
<sequence length="166" mass="18350">MWIMSTKKTTGGCQCGAVRYSVDGELSDPHICHCRMCQKAAGNYFMPLAGAKREQFHVTRGAISWFRSSEPVRRGFCNRCGTPLIFDALASDHYSVTLGSLDQPDLVAPLQQFGTEAQMPWFKDLAGLEAHETGTDGEMDDAELSAIAASNRQHPDHDTENWDVQP</sequence>
<dbReference type="EMBL" id="JAICBX010000004">
    <property type="protein sequence ID" value="MBW8639589.1"/>
    <property type="molecule type" value="Genomic_DNA"/>
</dbReference>
<evidence type="ECO:0000256" key="4">
    <source>
        <dbReference type="ARBA" id="ARBA00023239"/>
    </source>
</evidence>
<dbReference type="InterPro" id="IPR006913">
    <property type="entry name" value="CENP-V/GFA"/>
</dbReference>
<evidence type="ECO:0000256" key="3">
    <source>
        <dbReference type="ARBA" id="ARBA00022833"/>
    </source>
</evidence>
<dbReference type="Proteomes" id="UP001196509">
    <property type="component" value="Unassembled WGS sequence"/>
</dbReference>
<gene>
    <name evidence="7" type="ORF">K1W69_20520</name>
</gene>
<feature type="region of interest" description="Disordered" evidence="5">
    <location>
        <begin position="133"/>
        <end position="166"/>
    </location>
</feature>
<dbReference type="PANTHER" id="PTHR33337">
    <property type="entry name" value="GFA DOMAIN-CONTAINING PROTEIN"/>
    <property type="match status" value="1"/>
</dbReference>